<protein>
    <submittedName>
        <fullName evidence="2">Uncharacterized protein</fullName>
    </submittedName>
</protein>
<accession>A0A445N3G0</accession>
<sequence>MEFCDLNCAFASWAKDNGLDGSGSCRTFQAIYCTKMGRHVHKNMPCPQKEKLQEASRSGDEEGRAF</sequence>
<feature type="region of interest" description="Disordered" evidence="1">
    <location>
        <begin position="45"/>
        <end position="66"/>
    </location>
</feature>
<dbReference type="AlphaFoldDB" id="A0A445N3G0"/>
<reference evidence="2" key="1">
    <citation type="submission" date="2018-01" db="EMBL/GenBank/DDBJ databases">
        <authorList>
            <person name="Regsiter A."/>
            <person name="William W."/>
        </authorList>
    </citation>
    <scope>NUCLEOTIDE SEQUENCE</scope>
    <source>
        <strain evidence="2">TRIP AH-1</strain>
    </source>
</reference>
<organism evidence="2">
    <name type="scientific">uncultured Desulfobacterium sp</name>
    <dbReference type="NCBI Taxonomy" id="201089"/>
    <lineage>
        <taxon>Bacteria</taxon>
        <taxon>Pseudomonadati</taxon>
        <taxon>Thermodesulfobacteriota</taxon>
        <taxon>Desulfobacteria</taxon>
        <taxon>Desulfobacterales</taxon>
        <taxon>Desulfobacteriaceae</taxon>
        <taxon>Desulfobacterium</taxon>
        <taxon>environmental samples</taxon>
    </lineage>
</organism>
<feature type="compositionally biased region" description="Basic and acidic residues" evidence="1">
    <location>
        <begin position="48"/>
        <end position="66"/>
    </location>
</feature>
<name>A0A445N3G0_9BACT</name>
<evidence type="ECO:0000256" key="1">
    <source>
        <dbReference type="SAM" id="MobiDB-lite"/>
    </source>
</evidence>
<dbReference type="EMBL" id="OJIN01000231">
    <property type="protein sequence ID" value="SPD76221.1"/>
    <property type="molecule type" value="Genomic_DNA"/>
</dbReference>
<proteinExistence type="predicted"/>
<gene>
    <name evidence="2" type="ORF">PITCH_A850024</name>
</gene>
<evidence type="ECO:0000313" key="2">
    <source>
        <dbReference type="EMBL" id="SPD76221.1"/>
    </source>
</evidence>